<evidence type="ECO:0000313" key="3">
    <source>
        <dbReference type="Proteomes" id="UP000193355"/>
    </source>
</evidence>
<evidence type="ECO:0000313" key="2">
    <source>
        <dbReference type="EMBL" id="SMG36773.1"/>
    </source>
</evidence>
<gene>
    <name evidence="2" type="ORF">SAMN06275492_12216</name>
</gene>
<proteinExistence type="predicted"/>
<dbReference type="EMBL" id="FXBB01000022">
    <property type="protein sequence ID" value="SMG36773.1"/>
    <property type="molecule type" value="Genomic_DNA"/>
</dbReference>
<organism evidence="2 3">
    <name type="scientific">Dethiosulfovibrio salsuginis</name>
    <dbReference type="NCBI Taxonomy" id="561720"/>
    <lineage>
        <taxon>Bacteria</taxon>
        <taxon>Thermotogati</taxon>
        <taxon>Synergistota</taxon>
        <taxon>Synergistia</taxon>
        <taxon>Synergistales</taxon>
        <taxon>Dethiosulfovibrionaceae</taxon>
        <taxon>Dethiosulfovibrio</taxon>
    </lineage>
</organism>
<dbReference type="PRINTS" id="PR00412">
    <property type="entry name" value="EPOXHYDRLASE"/>
</dbReference>
<dbReference type="OrthoDB" id="9773293at2"/>
<dbReference type="Pfam" id="PF00561">
    <property type="entry name" value="Abhydrolase_1"/>
    <property type="match status" value="1"/>
</dbReference>
<name>A0A1X7K7U8_9BACT</name>
<sequence>MAPSFRTIDVDDVTLAYAVAGQGEPLLLIMGFGGTMDYWGFPFLSHLAKSFKVIAFDNRGVGESSLGTESPSISRFALDAAALLDRLGYPSAHVLGWSMGGYIAQELALERPDLLRRLVLYGTCSDHRAALAARKEAFAELMDTSLSDQGRTEVALKMLFPTTWLQEHPGFAQAFVSRPMTVYSRCADGIAAQVEAIASWEGCTSRLGRINARTLVIAGEMDHVIPPELSRKTAELIPNGGYDSFADGGHGLIYQYPKELAQMAAGFLGA</sequence>
<dbReference type="Proteomes" id="UP000193355">
    <property type="component" value="Unassembled WGS sequence"/>
</dbReference>
<protein>
    <submittedName>
        <fullName evidence="2">Pimeloyl-ACP methyl ester carboxylesterase</fullName>
    </submittedName>
</protein>
<dbReference type="AlphaFoldDB" id="A0A1X7K7U8"/>
<dbReference type="PRINTS" id="PR00111">
    <property type="entry name" value="ABHYDROLASE"/>
</dbReference>
<dbReference type="RefSeq" id="WP_085544965.1">
    <property type="nucleotide sequence ID" value="NZ_FXBB01000022.1"/>
</dbReference>
<dbReference type="Gene3D" id="3.40.50.1820">
    <property type="entry name" value="alpha/beta hydrolase"/>
    <property type="match status" value="1"/>
</dbReference>
<accession>A0A1X7K7U8</accession>
<dbReference type="STRING" id="561720.SAMN06275492_12216"/>
<reference evidence="3" key="1">
    <citation type="submission" date="2017-04" db="EMBL/GenBank/DDBJ databases">
        <authorList>
            <person name="Varghese N."/>
            <person name="Submissions S."/>
        </authorList>
    </citation>
    <scope>NUCLEOTIDE SEQUENCE [LARGE SCALE GENOMIC DNA]</scope>
    <source>
        <strain evidence="3">USBA 82</strain>
    </source>
</reference>
<dbReference type="SUPFAM" id="SSF53474">
    <property type="entry name" value="alpha/beta-Hydrolases"/>
    <property type="match status" value="1"/>
</dbReference>
<feature type="domain" description="AB hydrolase-1" evidence="1">
    <location>
        <begin position="25"/>
        <end position="253"/>
    </location>
</feature>
<dbReference type="PANTHER" id="PTHR43433:SF5">
    <property type="entry name" value="AB HYDROLASE-1 DOMAIN-CONTAINING PROTEIN"/>
    <property type="match status" value="1"/>
</dbReference>
<dbReference type="InterPro" id="IPR000073">
    <property type="entry name" value="AB_hydrolase_1"/>
</dbReference>
<dbReference type="InterPro" id="IPR029058">
    <property type="entry name" value="AB_hydrolase_fold"/>
</dbReference>
<evidence type="ECO:0000259" key="1">
    <source>
        <dbReference type="Pfam" id="PF00561"/>
    </source>
</evidence>
<keyword evidence="3" id="KW-1185">Reference proteome</keyword>
<dbReference type="InterPro" id="IPR000639">
    <property type="entry name" value="Epox_hydrolase-like"/>
</dbReference>
<dbReference type="PANTHER" id="PTHR43433">
    <property type="entry name" value="HYDROLASE, ALPHA/BETA FOLD FAMILY PROTEIN"/>
    <property type="match status" value="1"/>
</dbReference>
<dbReference type="InterPro" id="IPR050471">
    <property type="entry name" value="AB_hydrolase"/>
</dbReference>
<dbReference type="GO" id="GO:0003824">
    <property type="term" value="F:catalytic activity"/>
    <property type="evidence" value="ECO:0007669"/>
    <property type="project" value="InterPro"/>
</dbReference>